<dbReference type="InterPro" id="IPR005064">
    <property type="entry name" value="BUG"/>
</dbReference>
<dbReference type="PIRSF" id="PIRSF017082">
    <property type="entry name" value="YflP"/>
    <property type="match status" value="1"/>
</dbReference>
<keyword evidence="3" id="KW-1185">Reference proteome</keyword>
<evidence type="ECO:0008006" key="4">
    <source>
        <dbReference type="Google" id="ProtNLM"/>
    </source>
</evidence>
<comment type="similarity">
    <text evidence="1">Belongs to the UPF0065 (bug) family.</text>
</comment>
<dbReference type="SUPFAM" id="SSF53850">
    <property type="entry name" value="Periplasmic binding protein-like II"/>
    <property type="match status" value="1"/>
</dbReference>
<evidence type="ECO:0000313" key="2">
    <source>
        <dbReference type="EMBL" id="MBK1659303.1"/>
    </source>
</evidence>
<dbReference type="Proteomes" id="UP000697995">
    <property type="component" value="Unassembled WGS sequence"/>
</dbReference>
<accession>A0ABS1CXN8</accession>
<evidence type="ECO:0000256" key="1">
    <source>
        <dbReference type="ARBA" id="ARBA00006987"/>
    </source>
</evidence>
<sequence>MACPSDHANRFGSLIPGRVHAARRGVQAAPRSALALAGRQGREEGMRRRLLLGSADLLLARGAAAQGAAGAWAPDRPVRLLVGFAAGGSSDVTARLVAQAMSERLGQPVLVENRPGAAGNIAAEAVARAAPDGHTLLFGVSSTLAANRWLYRTLPFDTLRDFAPLSQVSVIPNLIVVNPQLPVRSIPELIAYAKANPGRLNYGSAGAGTSLHMASASFAARAGLEMVHVPYRGGAPAATDLIAGKIQMIASPMVEVVGAVQAGQLRALAVTTARRSPLLPEVPTVAETLPGFEIPLWNGILAPAATPPAAVARLSAEIGAALRTEELRRRLLEQGSEPAPSTPEQFADFIRAEIPRWAEIVRLSGATAD</sequence>
<dbReference type="PANTHER" id="PTHR42928">
    <property type="entry name" value="TRICARBOXYLATE-BINDING PROTEIN"/>
    <property type="match status" value="1"/>
</dbReference>
<dbReference type="InterPro" id="IPR042100">
    <property type="entry name" value="Bug_dom1"/>
</dbReference>
<comment type="caution">
    <text evidence="2">The sequence shown here is derived from an EMBL/GenBank/DDBJ whole genome shotgun (WGS) entry which is preliminary data.</text>
</comment>
<dbReference type="Pfam" id="PF03401">
    <property type="entry name" value="TctC"/>
    <property type="match status" value="1"/>
</dbReference>
<evidence type="ECO:0000313" key="3">
    <source>
        <dbReference type="Proteomes" id="UP000697995"/>
    </source>
</evidence>
<dbReference type="Gene3D" id="3.40.190.150">
    <property type="entry name" value="Bordetella uptake gene, domain 1"/>
    <property type="match status" value="1"/>
</dbReference>
<gene>
    <name evidence="2" type="ORF">CKO45_13760</name>
</gene>
<name>A0ABS1CXN8_9PROT</name>
<proteinExistence type="inferred from homology"/>
<dbReference type="EMBL" id="NRSG01000094">
    <property type="protein sequence ID" value="MBK1659303.1"/>
    <property type="molecule type" value="Genomic_DNA"/>
</dbReference>
<dbReference type="Gene3D" id="3.40.190.10">
    <property type="entry name" value="Periplasmic binding protein-like II"/>
    <property type="match status" value="1"/>
</dbReference>
<reference evidence="2 3" key="1">
    <citation type="journal article" date="2020" name="Microorganisms">
        <title>Osmotic Adaptation and Compatible Solute Biosynthesis of Phototrophic Bacteria as Revealed from Genome Analyses.</title>
        <authorList>
            <person name="Imhoff J.F."/>
            <person name="Rahn T."/>
            <person name="Kunzel S."/>
            <person name="Keller A."/>
            <person name="Neulinger S.C."/>
        </authorList>
    </citation>
    <scope>NUCLEOTIDE SEQUENCE [LARGE SCALE GENOMIC DNA]</scope>
    <source>
        <strain evidence="2 3">DSM 15382</strain>
    </source>
</reference>
<dbReference type="PANTHER" id="PTHR42928:SF5">
    <property type="entry name" value="BLR1237 PROTEIN"/>
    <property type="match status" value="1"/>
</dbReference>
<protein>
    <recommendedName>
        <fullName evidence="4">Tripartite tricarboxylate transporter substrate binding protein</fullName>
    </recommendedName>
</protein>
<dbReference type="CDD" id="cd13578">
    <property type="entry name" value="PBP2_Bug27"/>
    <property type="match status" value="1"/>
</dbReference>
<organism evidence="2 3">
    <name type="scientific">Paracraurococcus ruber</name>
    <dbReference type="NCBI Taxonomy" id="77675"/>
    <lineage>
        <taxon>Bacteria</taxon>
        <taxon>Pseudomonadati</taxon>
        <taxon>Pseudomonadota</taxon>
        <taxon>Alphaproteobacteria</taxon>
        <taxon>Acetobacterales</taxon>
        <taxon>Roseomonadaceae</taxon>
        <taxon>Paracraurococcus</taxon>
    </lineage>
</organism>